<dbReference type="GO" id="GO:0005886">
    <property type="term" value="C:plasma membrane"/>
    <property type="evidence" value="ECO:0007669"/>
    <property type="project" value="UniProtKB-SubCell"/>
</dbReference>
<feature type="transmembrane region" description="Helical" evidence="16">
    <location>
        <begin position="59"/>
        <end position="77"/>
    </location>
</feature>
<evidence type="ECO:0000256" key="7">
    <source>
        <dbReference type="ARBA" id="ARBA00022519"/>
    </source>
</evidence>
<keyword evidence="9" id="KW-0349">Heme</keyword>
<keyword evidence="12" id="KW-0249">Electron transport</keyword>
<comment type="pathway">
    <text evidence="4">Carbohydrate metabolism; tricarboxylic acid cycle.</text>
</comment>
<dbReference type="PANTHER" id="PTHR38689">
    <property type="entry name" value="SUCCINATE DEHYDROGENASE HYDROPHOBIC MEMBRANE ANCHOR SUBUNIT"/>
    <property type="match status" value="1"/>
</dbReference>
<comment type="subcellular location">
    <subcellularLocation>
        <location evidence="3">Cell inner membrane</location>
        <topology evidence="3">Multi-pass membrane protein</topology>
    </subcellularLocation>
</comment>
<dbReference type="InterPro" id="IPR014312">
    <property type="entry name" value="Succ_DH_anchor"/>
</dbReference>
<feature type="transmembrane region" description="Helical" evidence="16">
    <location>
        <begin position="21"/>
        <end position="39"/>
    </location>
</feature>
<keyword evidence="10 16" id="KW-0812">Transmembrane</keyword>
<keyword evidence="11" id="KW-0479">Metal-binding</keyword>
<evidence type="ECO:0000256" key="6">
    <source>
        <dbReference type="ARBA" id="ARBA00022475"/>
    </source>
</evidence>
<dbReference type="GO" id="GO:0046872">
    <property type="term" value="F:metal ion binding"/>
    <property type="evidence" value="ECO:0007669"/>
    <property type="project" value="UniProtKB-KW"/>
</dbReference>
<dbReference type="Pfam" id="PF01127">
    <property type="entry name" value="Sdh_cyt"/>
    <property type="match status" value="1"/>
</dbReference>
<sequence>MVKNVMSFGRSGLSDWVIQRVSAVILAVYFVGLLGFLVMTPDLGYAEWQALFSSTWMRIASLAALLALCAHAWIGMWTIATDYLNNYMIGSKGTVIRFLFQAACVLLIFIYLVWGVQILWGL</sequence>
<evidence type="ECO:0000256" key="8">
    <source>
        <dbReference type="ARBA" id="ARBA00022532"/>
    </source>
</evidence>
<dbReference type="InterPro" id="IPR034804">
    <property type="entry name" value="SQR/QFR_C/D"/>
</dbReference>
<evidence type="ECO:0000256" key="13">
    <source>
        <dbReference type="ARBA" id="ARBA00022989"/>
    </source>
</evidence>
<dbReference type="GO" id="GO:0006099">
    <property type="term" value="P:tricarboxylic acid cycle"/>
    <property type="evidence" value="ECO:0007669"/>
    <property type="project" value="UniProtKB-UniPathway"/>
</dbReference>
<keyword evidence="13 16" id="KW-1133">Transmembrane helix</keyword>
<evidence type="ECO:0000256" key="10">
    <source>
        <dbReference type="ARBA" id="ARBA00022692"/>
    </source>
</evidence>
<accession>A0A0F9Z080</accession>
<dbReference type="GO" id="GO:0009055">
    <property type="term" value="F:electron transfer activity"/>
    <property type="evidence" value="ECO:0007669"/>
    <property type="project" value="TreeGrafter"/>
</dbReference>
<evidence type="ECO:0000256" key="1">
    <source>
        <dbReference type="ARBA" id="ARBA00001971"/>
    </source>
</evidence>
<evidence type="ECO:0000256" key="5">
    <source>
        <dbReference type="ARBA" id="ARBA00022448"/>
    </source>
</evidence>
<dbReference type="UniPathway" id="UPA00223"/>
<dbReference type="GO" id="GO:0017004">
    <property type="term" value="P:cytochrome complex assembly"/>
    <property type="evidence" value="ECO:0007669"/>
    <property type="project" value="TreeGrafter"/>
</dbReference>
<evidence type="ECO:0000256" key="12">
    <source>
        <dbReference type="ARBA" id="ARBA00022982"/>
    </source>
</evidence>
<dbReference type="InterPro" id="IPR000701">
    <property type="entry name" value="SuccDH_FuR_B_TM-su"/>
</dbReference>
<keyword evidence="14" id="KW-0408">Iron</keyword>
<dbReference type="PANTHER" id="PTHR38689:SF1">
    <property type="entry name" value="SUCCINATE DEHYDROGENASE HYDROPHOBIC MEMBRANE ANCHOR SUBUNIT"/>
    <property type="match status" value="1"/>
</dbReference>
<proteinExistence type="predicted"/>
<dbReference type="SUPFAM" id="SSF81343">
    <property type="entry name" value="Fumarate reductase respiratory complex transmembrane subunits"/>
    <property type="match status" value="1"/>
</dbReference>
<dbReference type="CDD" id="cd03494">
    <property type="entry name" value="SQR_TypeC_SdhD"/>
    <property type="match status" value="1"/>
</dbReference>
<keyword evidence="7" id="KW-0997">Cell inner membrane</keyword>
<evidence type="ECO:0000256" key="3">
    <source>
        <dbReference type="ARBA" id="ARBA00004429"/>
    </source>
</evidence>
<keyword evidence="6" id="KW-1003">Cell membrane</keyword>
<evidence type="ECO:0000256" key="16">
    <source>
        <dbReference type="SAM" id="Phobius"/>
    </source>
</evidence>
<evidence type="ECO:0000256" key="4">
    <source>
        <dbReference type="ARBA" id="ARBA00005163"/>
    </source>
</evidence>
<comment type="caution">
    <text evidence="17">The sequence shown here is derived from an EMBL/GenBank/DDBJ whole genome shotgun (WGS) entry which is preliminary data.</text>
</comment>
<dbReference type="EMBL" id="LAZR01000004">
    <property type="protein sequence ID" value="KKO10494.1"/>
    <property type="molecule type" value="Genomic_DNA"/>
</dbReference>
<organism evidence="17">
    <name type="scientific">marine sediment metagenome</name>
    <dbReference type="NCBI Taxonomy" id="412755"/>
    <lineage>
        <taxon>unclassified sequences</taxon>
        <taxon>metagenomes</taxon>
        <taxon>ecological metagenomes</taxon>
    </lineage>
</organism>
<dbReference type="AlphaFoldDB" id="A0A0F9Z080"/>
<evidence type="ECO:0000256" key="14">
    <source>
        <dbReference type="ARBA" id="ARBA00023004"/>
    </source>
</evidence>
<feature type="transmembrane region" description="Helical" evidence="16">
    <location>
        <begin position="98"/>
        <end position="120"/>
    </location>
</feature>
<gene>
    <name evidence="17" type="ORF">LCGC14_0019730</name>
</gene>
<keyword evidence="5" id="KW-0813">Transport</keyword>
<reference evidence="17" key="1">
    <citation type="journal article" date="2015" name="Nature">
        <title>Complex archaea that bridge the gap between prokaryotes and eukaryotes.</title>
        <authorList>
            <person name="Spang A."/>
            <person name="Saw J.H."/>
            <person name="Jorgensen S.L."/>
            <person name="Zaremba-Niedzwiedzka K."/>
            <person name="Martijn J."/>
            <person name="Lind A.E."/>
            <person name="van Eijk R."/>
            <person name="Schleper C."/>
            <person name="Guy L."/>
            <person name="Ettema T.J."/>
        </authorList>
    </citation>
    <scope>NUCLEOTIDE SEQUENCE</scope>
</reference>
<comment type="function">
    <text evidence="2">Membrane-anchoring subunit of succinate dehydrogenase (SDH).</text>
</comment>
<dbReference type="PIRSF" id="PIRSF000169">
    <property type="entry name" value="SDH_D"/>
    <property type="match status" value="1"/>
</dbReference>
<evidence type="ECO:0000256" key="11">
    <source>
        <dbReference type="ARBA" id="ARBA00022723"/>
    </source>
</evidence>
<evidence type="ECO:0000256" key="9">
    <source>
        <dbReference type="ARBA" id="ARBA00022617"/>
    </source>
</evidence>
<keyword evidence="8" id="KW-0816">Tricarboxylic acid cycle</keyword>
<comment type="cofactor">
    <cofactor evidence="1">
        <name>heme</name>
        <dbReference type="ChEBI" id="CHEBI:30413"/>
    </cofactor>
</comment>
<dbReference type="NCBIfam" id="TIGR02968">
    <property type="entry name" value="succ_dehyd_anc"/>
    <property type="match status" value="1"/>
</dbReference>
<protein>
    <recommendedName>
        <fullName evidence="18">Succinate dehydrogenase hydrophobic membrane anchor subunit</fullName>
    </recommendedName>
</protein>
<name>A0A0F9Z080_9ZZZZ</name>
<dbReference type="GO" id="GO:0020037">
    <property type="term" value="F:heme binding"/>
    <property type="evidence" value="ECO:0007669"/>
    <property type="project" value="InterPro"/>
</dbReference>
<keyword evidence="15 16" id="KW-0472">Membrane</keyword>
<evidence type="ECO:0000256" key="15">
    <source>
        <dbReference type="ARBA" id="ARBA00023136"/>
    </source>
</evidence>
<evidence type="ECO:0008006" key="18">
    <source>
        <dbReference type="Google" id="ProtNLM"/>
    </source>
</evidence>
<evidence type="ECO:0000256" key="2">
    <source>
        <dbReference type="ARBA" id="ARBA00004050"/>
    </source>
</evidence>
<dbReference type="Gene3D" id="1.20.1300.10">
    <property type="entry name" value="Fumarate reductase/succinate dehydrogenase, transmembrane subunit"/>
    <property type="match status" value="1"/>
</dbReference>
<evidence type="ECO:0000313" key="17">
    <source>
        <dbReference type="EMBL" id="KKO10494.1"/>
    </source>
</evidence>